<dbReference type="Proteomes" id="UP001324287">
    <property type="component" value="Chromosome"/>
</dbReference>
<protein>
    <recommendedName>
        <fullName evidence="4">CpsD/CapB family tyrosine-protein kinase</fullName>
    </recommendedName>
</protein>
<evidence type="ECO:0000313" key="2">
    <source>
        <dbReference type="EMBL" id="WRL64357.1"/>
    </source>
</evidence>
<feature type="compositionally biased region" description="Gly residues" evidence="1">
    <location>
        <begin position="95"/>
        <end position="106"/>
    </location>
</feature>
<keyword evidence="3" id="KW-1185">Reference proteome</keyword>
<dbReference type="EMBL" id="CP141261">
    <property type="protein sequence ID" value="WRL64357.1"/>
    <property type="molecule type" value="Genomic_DNA"/>
</dbReference>
<sequence length="116" mass="12004">MVIDTPPVLPVVDTLEIVGSADLTLLVVRRDVSHKQRLAAAIDRIQQVGGAVDGVVVCDVTRRASARPVGPMAASQRALPALPPADFREESGRRLNGGNGAGGHGPGELASPRQSP</sequence>
<evidence type="ECO:0008006" key="4">
    <source>
        <dbReference type="Google" id="ProtNLM"/>
    </source>
</evidence>
<dbReference type="Gene3D" id="3.40.50.300">
    <property type="entry name" value="P-loop containing nucleotide triphosphate hydrolases"/>
    <property type="match status" value="1"/>
</dbReference>
<organism evidence="2 3">
    <name type="scientific">Blastococcus brunescens</name>
    <dbReference type="NCBI Taxonomy" id="1564165"/>
    <lineage>
        <taxon>Bacteria</taxon>
        <taxon>Bacillati</taxon>
        <taxon>Actinomycetota</taxon>
        <taxon>Actinomycetes</taxon>
        <taxon>Geodermatophilales</taxon>
        <taxon>Geodermatophilaceae</taxon>
        <taxon>Blastococcus</taxon>
    </lineage>
</organism>
<dbReference type="RefSeq" id="WP_324275684.1">
    <property type="nucleotide sequence ID" value="NZ_CP141261.1"/>
</dbReference>
<dbReference type="SUPFAM" id="SSF52540">
    <property type="entry name" value="P-loop containing nucleoside triphosphate hydrolases"/>
    <property type="match status" value="1"/>
</dbReference>
<evidence type="ECO:0000256" key="1">
    <source>
        <dbReference type="SAM" id="MobiDB-lite"/>
    </source>
</evidence>
<reference evidence="2 3" key="1">
    <citation type="submission" date="2023-12" db="EMBL/GenBank/DDBJ databases">
        <title>Blastococcus brunescens sp. nov., an actonobacterium isolated from sandstone collected in sahara desert.</title>
        <authorList>
            <person name="Gtari M."/>
            <person name="Ghodhbane F."/>
        </authorList>
    </citation>
    <scope>NUCLEOTIDE SEQUENCE [LARGE SCALE GENOMIC DNA]</scope>
    <source>
        <strain evidence="2 3">BMG 8361</strain>
    </source>
</reference>
<gene>
    <name evidence="2" type="ORF">U6N30_00355</name>
</gene>
<evidence type="ECO:0000313" key="3">
    <source>
        <dbReference type="Proteomes" id="UP001324287"/>
    </source>
</evidence>
<dbReference type="InterPro" id="IPR027417">
    <property type="entry name" value="P-loop_NTPase"/>
</dbReference>
<accession>A0ABZ1B0M2</accession>
<proteinExistence type="predicted"/>
<name>A0ABZ1B0M2_9ACTN</name>
<feature type="region of interest" description="Disordered" evidence="1">
    <location>
        <begin position="69"/>
        <end position="116"/>
    </location>
</feature>